<evidence type="ECO:0000259" key="10">
    <source>
        <dbReference type="Pfam" id="PF05057"/>
    </source>
</evidence>
<dbReference type="InterPro" id="IPR052374">
    <property type="entry name" value="SERAC1"/>
</dbReference>
<dbReference type="Proteomes" id="UP001412239">
    <property type="component" value="Unassembled WGS sequence"/>
</dbReference>
<evidence type="ECO:0000256" key="5">
    <source>
        <dbReference type="ARBA" id="ARBA00022824"/>
    </source>
</evidence>
<evidence type="ECO:0000313" key="11">
    <source>
        <dbReference type="EMBL" id="CUS12561.1"/>
    </source>
</evidence>
<evidence type="ECO:0000256" key="1">
    <source>
        <dbReference type="ARBA" id="ARBA00004173"/>
    </source>
</evidence>
<keyword evidence="6" id="KW-0496">Mitochondrion</keyword>
<protein>
    <recommendedName>
        <fullName evidence="10">DUF676 domain-containing protein</fullName>
    </recommendedName>
</protein>
<proteinExistence type="inferred from homology"/>
<evidence type="ECO:0000256" key="7">
    <source>
        <dbReference type="ARBA" id="ARBA00023136"/>
    </source>
</evidence>
<keyword evidence="12" id="KW-1185">Reference proteome</keyword>
<feature type="region of interest" description="Disordered" evidence="9">
    <location>
        <begin position="322"/>
        <end position="356"/>
    </location>
</feature>
<dbReference type="InterPro" id="IPR036770">
    <property type="entry name" value="Ankyrin_rpt-contain_sf"/>
</dbReference>
<dbReference type="InterPro" id="IPR029058">
    <property type="entry name" value="AB_hydrolase_fold"/>
</dbReference>
<dbReference type="GO" id="GO:0005783">
    <property type="term" value="C:endoplasmic reticulum"/>
    <property type="evidence" value="ECO:0007669"/>
    <property type="project" value="UniProtKB-SubCell"/>
</dbReference>
<feature type="repeat" description="ANK" evidence="8">
    <location>
        <begin position="510"/>
        <end position="542"/>
    </location>
</feature>
<reference evidence="11" key="1">
    <citation type="submission" date="2015-10" db="EMBL/GenBank/DDBJ databases">
        <authorList>
            <person name="Regsiter A."/>
            <person name="william w."/>
        </authorList>
    </citation>
    <scope>NUCLEOTIDE SEQUENCE</scope>
    <source>
        <strain evidence="11">Montdore</strain>
    </source>
</reference>
<evidence type="ECO:0000256" key="3">
    <source>
        <dbReference type="ARBA" id="ARBA00004370"/>
    </source>
</evidence>
<feature type="compositionally biased region" description="Low complexity" evidence="9">
    <location>
        <begin position="425"/>
        <end position="447"/>
    </location>
</feature>
<sequence length="571" mass="62396">MSKLRKIVRTTLFPRKKDDGIELGRGGKPKLYCGSGGNDGDKEFGEPVYGMHVLNPERKDVNVDIIAVHGLGGHAFHSWTHEPTNKMWLRDFLPHQVPRARIATFGYDARVAGSRAVVESLDSAQSLLLDVKLLRSTPEERERPLVLIGHSLGGIIIKKALVIAQQRADSHCVLDKLCCAVFLGVPHLGSSVANTAETLVSIAQLFGDFNTRHLEDLKKESPSLRDLAQAFGQLEGFKIITVTEGTETVIPFTKKSVHVVPQSSASLHMGARETVISIDGADHHMICKFGDSGDGQYSRIWKSINRFLAEWESKYRIQVNRPPAPPSQNIEARQTVGFPPVGSPVPSPSGYTPPITPEQAEELSFLARRRAPTPPIELDNLIARRPLLTSSRTSPPAPPLLLREPTYSFSLSRSSTLPVTSSPFPLSRTSTALTTASSSSSPTPQTLHKAVRERNVSLAKHVLEQTFGNDVNSANVQGRYPLSIAAAMGDEDLVRLLLFWGADVHAQDDRGRTALHRAAGCGMAGVVKILLEKGANREVADFTGRTALEWTDKEAIKGLLLEEQSPEEEVD</sequence>
<dbReference type="AlphaFoldDB" id="A0A292Q0K3"/>
<dbReference type="Gene3D" id="3.40.50.1820">
    <property type="entry name" value="alpha/beta hydrolase"/>
    <property type="match status" value="1"/>
</dbReference>
<dbReference type="GO" id="GO:0005739">
    <property type="term" value="C:mitochondrion"/>
    <property type="evidence" value="ECO:0007669"/>
    <property type="project" value="UniProtKB-SubCell"/>
</dbReference>
<dbReference type="Pfam" id="PF05057">
    <property type="entry name" value="DUF676"/>
    <property type="match status" value="1"/>
</dbReference>
<keyword evidence="5" id="KW-0256">Endoplasmic reticulum</keyword>
<comment type="subcellular location">
    <subcellularLocation>
        <location evidence="2">Endoplasmic reticulum</location>
    </subcellularLocation>
    <subcellularLocation>
        <location evidence="3">Membrane</location>
    </subcellularLocation>
    <subcellularLocation>
        <location evidence="1">Mitochondrion</location>
    </subcellularLocation>
</comment>
<dbReference type="Gene3D" id="1.25.40.20">
    <property type="entry name" value="Ankyrin repeat-containing domain"/>
    <property type="match status" value="1"/>
</dbReference>
<name>A0A292Q0K3_9PEZI</name>
<comment type="similarity">
    <text evidence="4">Belongs to the putative lipase ROG1 family.</text>
</comment>
<dbReference type="PANTHER" id="PTHR48182">
    <property type="entry name" value="PROTEIN SERAC1"/>
    <property type="match status" value="1"/>
</dbReference>
<feature type="region of interest" description="Disordered" evidence="9">
    <location>
        <begin position="414"/>
        <end position="448"/>
    </location>
</feature>
<evidence type="ECO:0000313" key="12">
    <source>
        <dbReference type="Proteomes" id="UP001412239"/>
    </source>
</evidence>
<dbReference type="SUPFAM" id="SSF48403">
    <property type="entry name" value="Ankyrin repeat"/>
    <property type="match status" value="1"/>
</dbReference>
<keyword evidence="7" id="KW-0472">Membrane</keyword>
<feature type="domain" description="DUF676" evidence="10">
    <location>
        <begin position="144"/>
        <end position="196"/>
    </location>
</feature>
<keyword evidence="8" id="KW-0040">ANK repeat</keyword>
<evidence type="ECO:0000256" key="2">
    <source>
        <dbReference type="ARBA" id="ARBA00004240"/>
    </source>
</evidence>
<dbReference type="EMBL" id="LN890989">
    <property type="protein sequence ID" value="CUS12561.1"/>
    <property type="molecule type" value="Genomic_DNA"/>
</dbReference>
<organism evidence="11 12">
    <name type="scientific">Tuber aestivum</name>
    <name type="common">summer truffle</name>
    <dbReference type="NCBI Taxonomy" id="59557"/>
    <lineage>
        <taxon>Eukaryota</taxon>
        <taxon>Fungi</taxon>
        <taxon>Dikarya</taxon>
        <taxon>Ascomycota</taxon>
        <taxon>Pezizomycotina</taxon>
        <taxon>Pezizomycetes</taxon>
        <taxon>Pezizales</taxon>
        <taxon>Tuberaceae</taxon>
        <taxon>Tuber</taxon>
    </lineage>
</organism>
<gene>
    <name evidence="11" type="ORF">GSTUAT00003395001</name>
</gene>
<dbReference type="PANTHER" id="PTHR48182:SF2">
    <property type="entry name" value="PROTEIN SERAC1"/>
    <property type="match status" value="1"/>
</dbReference>
<accession>A0A292Q0K3</accession>
<feature type="compositionally biased region" description="Polar residues" evidence="9">
    <location>
        <begin position="414"/>
        <end position="424"/>
    </location>
</feature>
<evidence type="ECO:0000256" key="4">
    <source>
        <dbReference type="ARBA" id="ARBA00007920"/>
    </source>
</evidence>
<dbReference type="InterPro" id="IPR002110">
    <property type="entry name" value="Ankyrin_rpt"/>
</dbReference>
<evidence type="ECO:0000256" key="9">
    <source>
        <dbReference type="SAM" id="MobiDB-lite"/>
    </source>
</evidence>
<dbReference type="PROSITE" id="PS50088">
    <property type="entry name" value="ANK_REPEAT"/>
    <property type="match status" value="2"/>
</dbReference>
<dbReference type="InterPro" id="IPR007751">
    <property type="entry name" value="DUF676_lipase-like"/>
</dbReference>
<dbReference type="GO" id="GO:0016020">
    <property type="term" value="C:membrane"/>
    <property type="evidence" value="ECO:0007669"/>
    <property type="project" value="UniProtKB-SubCell"/>
</dbReference>
<dbReference type="SMART" id="SM00248">
    <property type="entry name" value="ANK"/>
    <property type="match status" value="2"/>
</dbReference>
<evidence type="ECO:0000256" key="6">
    <source>
        <dbReference type="ARBA" id="ARBA00023128"/>
    </source>
</evidence>
<dbReference type="Pfam" id="PF12796">
    <property type="entry name" value="Ank_2"/>
    <property type="match status" value="1"/>
</dbReference>
<dbReference type="SUPFAM" id="SSF53474">
    <property type="entry name" value="alpha/beta-Hydrolases"/>
    <property type="match status" value="1"/>
</dbReference>
<dbReference type="PROSITE" id="PS50297">
    <property type="entry name" value="ANK_REP_REGION"/>
    <property type="match status" value="2"/>
</dbReference>
<evidence type="ECO:0000256" key="8">
    <source>
        <dbReference type="PROSITE-ProRule" id="PRU00023"/>
    </source>
</evidence>
<feature type="repeat" description="ANK" evidence="8">
    <location>
        <begin position="477"/>
        <end position="509"/>
    </location>
</feature>